<protein>
    <recommendedName>
        <fullName evidence="5">PH domain-containing protein</fullName>
    </recommendedName>
</protein>
<evidence type="ECO:0000256" key="1">
    <source>
        <dbReference type="SAM" id="Coils"/>
    </source>
</evidence>
<feature type="coiled-coil region" evidence="1">
    <location>
        <begin position="31"/>
        <end position="72"/>
    </location>
</feature>
<accession>A0ABP0JMB4</accession>
<organism evidence="3 4">
    <name type="scientific">Durusdinium trenchii</name>
    <dbReference type="NCBI Taxonomy" id="1381693"/>
    <lineage>
        <taxon>Eukaryota</taxon>
        <taxon>Sar</taxon>
        <taxon>Alveolata</taxon>
        <taxon>Dinophyceae</taxon>
        <taxon>Suessiales</taxon>
        <taxon>Symbiodiniaceae</taxon>
        <taxon>Durusdinium</taxon>
    </lineage>
</organism>
<proteinExistence type="predicted"/>
<evidence type="ECO:0008006" key="5">
    <source>
        <dbReference type="Google" id="ProtNLM"/>
    </source>
</evidence>
<comment type="caution">
    <text evidence="3">The sequence shown here is derived from an EMBL/GenBank/DDBJ whole genome shotgun (WGS) entry which is preliminary data.</text>
</comment>
<dbReference type="EMBL" id="CAXAMN010005858">
    <property type="protein sequence ID" value="CAK9015585.1"/>
    <property type="molecule type" value="Genomic_DNA"/>
</dbReference>
<name>A0ABP0JMB4_9DINO</name>
<keyword evidence="1" id="KW-0175">Coiled coil</keyword>
<feature type="region of interest" description="Disordered" evidence="2">
    <location>
        <begin position="90"/>
        <end position="185"/>
    </location>
</feature>
<feature type="compositionally biased region" description="Low complexity" evidence="2">
    <location>
        <begin position="150"/>
        <end position="159"/>
    </location>
</feature>
<gene>
    <name evidence="3" type="ORF">CCMP2556_LOCUS12158</name>
</gene>
<evidence type="ECO:0000313" key="3">
    <source>
        <dbReference type="EMBL" id="CAK9015585.1"/>
    </source>
</evidence>
<evidence type="ECO:0000256" key="2">
    <source>
        <dbReference type="SAM" id="MobiDB-lite"/>
    </source>
</evidence>
<feature type="compositionally biased region" description="Polar residues" evidence="2">
    <location>
        <begin position="90"/>
        <end position="109"/>
    </location>
</feature>
<sequence length="185" mass="19822">MAGTGGCESRDEEEVEPMHAWLQSIRMHLEAAELREVLRQSDERQKQLQAELQEAKAEAAEAAAQKAKVEDLTGKLVTVQAQLATKNLQLQEPSTTGPLLSTQPVTSFQAEKRPSEALSAPPGLFLKSETCRPAASPTAPILGTVPTSTGSLPRLLGNRGPPPGLPHPAKVVDTPILQTEPVRIE</sequence>
<reference evidence="3 4" key="1">
    <citation type="submission" date="2024-02" db="EMBL/GenBank/DDBJ databases">
        <authorList>
            <person name="Chen Y."/>
            <person name="Shah S."/>
            <person name="Dougan E. K."/>
            <person name="Thang M."/>
            <person name="Chan C."/>
        </authorList>
    </citation>
    <scope>NUCLEOTIDE SEQUENCE [LARGE SCALE GENOMIC DNA]</scope>
</reference>
<evidence type="ECO:0000313" key="4">
    <source>
        <dbReference type="Proteomes" id="UP001642484"/>
    </source>
</evidence>
<dbReference type="Proteomes" id="UP001642484">
    <property type="component" value="Unassembled WGS sequence"/>
</dbReference>
<keyword evidence="4" id="KW-1185">Reference proteome</keyword>